<proteinExistence type="predicted"/>
<dbReference type="EMBL" id="KF900864">
    <property type="protein sequence ID" value="AIF09465.1"/>
    <property type="molecule type" value="Genomic_DNA"/>
</dbReference>
<reference evidence="1" key="1">
    <citation type="journal article" date="2014" name="Genome Biol. Evol.">
        <title>Pangenome evidence for extensive interdomain horizontal transfer affecting lineage core and shell genes in uncultured planktonic thaumarchaeota and euryarchaeota.</title>
        <authorList>
            <person name="Deschamps P."/>
            <person name="Zivanovic Y."/>
            <person name="Moreira D."/>
            <person name="Rodriguez-Valera F."/>
            <person name="Lopez-Garcia P."/>
        </authorList>
    </citation>
    <scope>NUCLEOTIDE SEQUENCE</scope>
</reference>
<organism evidence="1">
    <name type="scientific">uncultured marine thaumarchaeote KM3_37_D10</name>
    <dbReference type="NCBI Taxonomy" id="1456137"/>
    <lineage>
        <taxon>Archaea</taxon>
        <taxon>Nitrososphaerota</taxon>
        <taxon>environmental samples</taxon>
    </lineage>
</organism>
<accession>A0A075H2R5</accession>
<protein>
    <submittedName>
        <fullName evidence="1">Uncharacterized protein</fullName>
    </submittedName>
</protein>
<evidence type="ECO:0000313" key="1">
    <source>
        <dbReference type="EMBL" id="AIF09465.1"/>
    </source>
</evidence>
<name>A0A075H2R5_9ARCH</name>
<dbReference type="AlphaFoldDB" id="A0A075H2R5"/>
<sequence length="189" mass="22944">MLLHFIFVVKEEELEERKAEFEYVKQMAKFFQIWIKEKFSKNFEIKCDEMITQPRSILQKLDTHVLLRDHRERGEEDYHFYLTHFRPIWTDCAGCEGFHSENFGMALWQKPKNSNDTLFLAEKNCISVSHEICHEMLRVNKYKRYIEDVHDIWTQHLFNNLPFEQYDKNFSKTDDEPSFLTIDTSSFIK</sequence>